<dbReference type="Gene3D" id="1.10.287.470">
    <property type="entry name" value="Helix hairpin bin"/>
    <property type="match status" value="1"/>
</dbReference>
<evidence type="ECO:0000256" key="3">
    <source>
        <dbReference type="ARBA" id="ARBA00022448"/>
    </source>
</evidence>
<dbReference type="RefSeq" id="WP_114846562.1">
    <property type="nucleotide sequence ID" value="NZ_JBHSPE010000002.1"/>
</dbReference>
<keyword evidence="4 7" id="KW-0812">Transmembrane</keyword>
<dbReference type="InterPro" id="IPR006144">
    <property type="entry name" value="Secretion_HlyD_CS"/>
</dbReference>
<dbReference type="Proteomes" id="UP000253782">
    <property type="component" value="Unassembled WGS sequence"/>
</dbReference>
<dbReference type="Gene3D" id="2.40.30.170">
    <property type="match status" value="1"/>
</dbReference>
<dbReference type="SUPFAM" id="SSF111369">
    <property type="entry name" value="HlyD-like secretion proteins"/>
    <property type="match status" value="1"/>
</dbReference>
<comment type="caution">
    <text evidence="10">The sequence shown here is derived from an EMBL/GenBank/DDBJ whole genome shotgun (WGS) entry which is preliminary data.</text>
</comment>
<evidence type="ECO:0000256" key="2">
    <source>
        <dbReference type="ARBA" id="ARBA00009477"/>
    </source>
</evidence>
<dbReference type="PANTHER" id="PTHR30386:SF28">
    <property type="entry name" value="EXPORTED PROTEIN"/>
    <property type="match status" value="1"/>
</dbReference>
<comment type="subcellular location">
    <subcellularLocation>
        <location evidence="1">Membrane</location>
        <topology evidence="1">Single-pass membrane protein</topology>
    </subcellularLocation>
</comment>
<dbReference type="PRINTS" id="PR01490">
    <property type="entry name" value="RTXTOXIND"/>
</dbReference>
<dbReference type="InterPro" id="IPR058647">
    <property type="entry name" value="BSH_CzcB-like"/>
</dbReference>
<keyword evidence="5 7" id="KW-1133">Transmembrane helix</keyword>
<dbReference type="Gene3D" id="2.40.50.100">
    <property type="match status" value="1"/>
</dbReference>
<proteinExistence type="inferred from homology"/>
<evidence type="ECO:0000313" key="10">
    <source>
        <dbReference type="EMBL" id="RDD80633.1"/>
    </source>
</evidence>
<reference evidence="10 11" key="1">
    <citation type="submission" date="2018-07" db="EMBL/GenBank/DDBJ databases">
        <title>Dyella tabacisoli L4-6T, whole genome shotgun sequence.</title>
        <authorList>
            <person name="Zhou X.-K."/>
            <person name="Li W.-J."/>
            <person name="Duan Y.-Q."/>
        </authorList>
    </citation>
    <scope>NUCLEOTIDE SEQUENCE [LARGE SCALE GENOMIC DNA]</scope>
    <source>
        <strain evidence="10 11">L4-6</strain>
    </source>
</reference>
<dbReference type="InterPro" id="IPR058982">
    <property type="entry name" value="Beta-barrel_AprE"/>
</dbReference>
<feature type="domain" description="CzcB-like barrel-sandwich hybrid" evidence="8">
    <location>
        <begin position="72"/>
        <end position="292"/>
    </location>
</feature>
<feature type="transmembrane region" description="Helical" evidence="7">
    <location>
        <begin position="32"/>
        <end position="51"/>
    </location>
</feature>
<keyword evidence="6 7" id="KW-0472">Membrane</keyword>
<dbReference type="AlphaFoldDB" id="A0A369UJW6"/>
<dbReference type="GO" id="GO:0016020">
    <property type="term" value="C:membrane"/>
    <property type="evidence" value="ECO:0007669"/>
    <property type="project" value="UniProtKB-SubCell"/>
</dbReference>
<comment type="similarity">
    <text evidence="2">Belongs to the membrane fusion protein (MFP) (TC 8.A.1) family.</text>
</comment>
<name>A0A369UJW6_9GAMM</name>
<protein>
    <submittedName>
        <fullName evidence="10">HlyD family efflux transporter periplasmic adaptor subunit</fullName>
    </submittedName>
</protein>
<dbReference type="GO" id="GO:0009306">
    <property type="term" value="P:protein secretion"/>
    <property type="evidence" value="ECO:0007669"/>
    <property type="project" value="InterPro"/>
</dbReference>
<evidence type="ECO:0000313" key="11">
    <source>
        <dbReference type="Proteomes" id="UP000253782"/>
    </source>
</evidence>
<evidence type="ECO:0000256" key="6">
    <source>
        <dbReference type="ARBA" id="ARBA00023136"/>
    </source>
</evidence>
<dbReference type="Pfam" id="PF25973">
    <property type="entry name" value="BSH_CzcB"/>
    <property type="match status" value="1"/>
</dbReference>
<sequence>MSGTSLFRQEVIDAKRSEWLGSIIVAAPLSRWLLVSWGLALAALILIFLVFGQYTRRESVVGQLVPDAGLLNVTANNAGTIVQVLVRDGQKVHRGDPLIEISSEQGSAALGDTHALVSDQLDEQQARLKSDLLTQQQISKQQVDALSGKVALLRSQITQIDEQLVIQKQLTASAQNLLERIKPLAAKNFVSAFQIQQQETALLDARAQHKTLMRQQLELRQQANTAAQQLAQLPLDAATQRNDTERKLADIRQAVAQNEMRRAVVLRAPRDGTISTVLLKQGQMVAAGQSLLSLLPSGAVLQAQLLVPSRAVGFIEPGSRVVLRYQAFPYQKFGQHYGYVSEISRSTLTTSEVTALIGADSRRTQEPLYRVQVALDNQYVLAYGRSEALRTGMALDADVLMERRRLIEWVFEPLYGLSRRLVMDAAHG</sequence>
<gene>
    <name evidence="10" type="ORF">DVJ77_15440</name>
</gene>
<evidence type="ECO:0000256" key="1">
    <source>
        <dbReference type="ARBA" id="ARBA00004167"/>
    </source>
</evidence>
<evidence type="ECO:0000256" key="7">
    <source>
        <dbReference type="SAM" id="Phobius"/>
    </source>
</evidence>
<evidence type="ECO:0000256" key="4">
    <source>
        <dbReference type="ARBA" id="ARBA00022692"/>
    </source>
</evidence>
<keyword evidence="11" id="KW-1185">Reference proteome</keyword>
<dbReference type="PROSITE" id="PS00543">
    <property type="entry name" value="HLYD_FAMILY"/>
    <property type="match status" value="1"/>
</dbReference>
<dbReference type="Pfam" id="PF26002">
    <property type="entry name" value="Beta-barrel_AprE"/>
    <property type="match status" value="1"/>
</dbReference>
<accession>A0A369UJW6</accession>
<evidence type="ECO:0000256" key="5">
    <source>
        <dbReference type="ARBA" id="ARBA00022989"/>
    </source>
</evidence>
<evidence type="ECO:0000259" key="8">
    <source>
        <dbReference type="Pfam" id="PF25973"/>
    </source>
</evidence>
<dbReference type="InterPro" id="IPR050739">
    <property type="entry name" value="MFP"/>
</dbReference>
<organism evidence="10 11">
    <name type="scientific">Dyella tabacisoli</name>
    <dbReference type="NCBI Taxonomy" id="2282381"/>
    <lineage>
        <taxon>Bacteria</taxon>
        <taxon>Pseudomonadati</taxon>
        <taxon>Pseudomonadota</taxon>
        <taxon>Gammaproteobacteria</taxon>
        <taxon>Lysobacterales</taxon>
        <taxon>Rhodanobacteraceae</taxon>
        <taxon>Dyella</taxon>
    </lineage>
</organism>
<dbReference type="EMBL" id="QQAH01000015">
    <property type="protein sequence ID" value="RDD80633.1"/>
    <property type="molecule type" value="Genomic_DNA"/>
</dbReference>
<keyword evidence="3" id="KW-0813">Transport</keyword>
<dbReference type="PANTHER" id="PTHR30386">
    <property type="entry name" value="MEMBRANE FUSION SUBUNIT OF EMRAB-TOLC MULTIDRUG EFFLUX PUMP"/>
    <property type="match status" value="1"/>
</dbReference>
<dbReference type="OrthoDB" id="9775513at2"/>
<feature type="domain" description="AprE-like beta-barrel" evidence="9">
    <location>
        <begin position="303"/>
        <end position="399"/>
    </location>
</feature>
<evidence type="ECO:0000259" key="9">
    <source>
        <dbReference type="Pfam" id="PF26002"/>
    </source>
</evidence>